<dbReference type="KEGG" id="nio:NITINOP_3096"/>
<evidence type="ECO:0000313" key="3">
    <source>
        <dbReference type="Proteomes" id="UP000066284"/>
    </source>
</evidence>
<feature type="domain" description="Glycosyltransferase 2-like" evidence="1">
    <location>
        <begin position="4"/>
        <end position="140"/>
    </location>
</feature>
<organism evidence="2 3">
    <name type="scientific">Candidatus Nitrospira inopinata</name>
    <dbReference type="NCBI Taxonomy" id="1715989"/>
    <lineage>
        <taxon>Bacteria</taxon>
        <taxon>Pseudomonadati</taxon>
        <taxon>Nitrospirota</taxon>
        <taxon>Nitrospiria</taxon>
        <taxon>Nitrospirales</taxon>
        <taxon>Nitrospiraceae</taxon>
        <taxon>Nitrospira</taxon>
    </lineage>
</organism>
<dbReference type="GO" id="GO:0016758">
    <property type="term" value="F:hexosyltransferase activity"/>
    <property type="evidence" value="ECO:0007669"/>
    <property type="project" value="UniProtKB-ARBA"/>
</dbReference>
<proteinExistence type="predicted"/>
<dbReference type="Proteomes" id="UP000066284">
    <property type="component" value="Chromosome 1"/>
</dbReference>
<gene>
    <name evidence="2" type="ORF">NITINOP_3096</name>
</gene>
<evidence type="ECO:0000313" key="2">
    <source>
        <dbReference type="EMBL" id="CUQ68068.1"/>
    </source>
</evidence>
<dbReference type="RefSeq" id="WP_062487114.1">
    <property type="nucleotide sequence ID" value="NZ_LN885086.1"/>
</dbReference>
<sequence>MKISVITACFNAARTLGDTLDSVAGQRHGDVEHIVVDGASTDDTRTVIERRGGRVARVISEPDRGVYDAMNKGLALASGDIIGFLNADDVYAHGDVLSLVSTTMEQEKLDALCGDVEFFRSEEPARTVRRYRSSRFSPDRIAFGWMPAHPALFLRRHVYEKFGLFRTDYRIAGDFEYCARIFRDKTLTYRSLPETLVRMRVGGISTGGWRNTIVLNKEVLRACRENGIETSWVKIFSKYPAKIMEFFVK</sequence>
<dbReference type="Pfam" id="PF00535">
    <property type="entry name" value="Glycos_transf_2"/>
    <property type="match status" value="1"/>
</dbReference>
<dbReference type="AlphaFoldDB" id="A0A0S4L0B9"/>
<dbReference type="CDD" id="cd06433">
    <property type="entry name" value="GT_2_WfgS_like"/>
    <property type="match status" value="1"/>
</dbReference>
<name>A0A0S4L0B9_9BACT</name>
<dbReference type="EMBL" id="LN885086">
    <property type="protein sequence ID" value="CUQ68068.1"/>
    <property type="molecule type" value="Genomic_DNA"/>
</dbReference>
<dbReference type="STRING" id="1715989.NITINOP_3096"/>
<dbReference type="InterPro" id="IPR029044">
    <property type="entry name" value="Nucleotide-diphossugar_trans"/>
</dbReference>
<dbReference type="Gene3D" id="3.90.550.10">
    <property type="entry name" value="Spore Coat Polysaccharide Biosynthesis Protein SpsA, Chain A"/>
    <property type="match status" value="1"/>
</dbReference>
<evidence type="ECO:0000259" key="1">
    <source>
        <dbReference type="Pfam" id="PF00535"/>
    </source>
</evidence>
<reference evidence="3" key="1">
    <citation type="submission" date="2015-09" db="EMBL/GenBank/DDBJ databases">
        <authorList>
            <person name="Daims H."/>
        </authorList>
    </citation>
    <scope>NUCLEOTIDE SEQUENCE [LARGE SCALE GENOMIC DNA]</scope>
</reference>
<protein>
    <recommendedName>
        <fullName evidence="1">Glycosyltransferase 2-like domain-containing protein</fullName>
    </recommendedName>
</protein>
<dbReference type="PANTHER" id="PTHR22916">
    <property type="entry name" value="GLYCOSYLTRANSFERASE"/>
    <property type="match status" value="1"/>
</dbReference>
<dbReference type="InterPro" id="IPR001173">
    <property type="entry name" value="Glyco_trans_2-like"/>
</dbReference>
<dbReference type="SUPFAM" id="SSF53448">
    <property type="entry name" value="Nucleotide-diphospho-sugar transferases"/>
    <property type="match status" value="1"/>
</dbReference>
<dbReference type="OrthoDB" id="9788101at2"/>
<accession>A0A0S4L0B9</accession>
<keyword evidence="3" id="KW-1185">Reference proteome</keyword>
<dbReference type="PANTHER" id="PTHR22916:SF3">
    <property type="entry name" value="UDP-GLCNAC:BETAGAL BETA-1,3-N-ACETYLGLUCOSAMINYLTRANSFERASE-LIKE PROTEIN 1"/>
    <property type="match status" value="1"/>
</dbReference>